<dbReference type="GO" id="GO:0047617">
    <property type="term" value="F:fatty acyl-CoA hydrolase activity"/>
    <property type="evidence" value="ECO:0007669"/>
    <property type="project" value="TreeGrafter"/>
</dbReference>
<dbReference type="AlphaFoldDB" id="A0A3Q2P7B6"/>
<proteinExistence type="predicted"/>
<evidence type="ECO:0000313" key="3">
    <source>
        <dbReference type="Proteomes" id="UP000265000"/>
    </source>
</evidence>
<dbReference type="GO" id="GO:0006631">
    <property type="term" value="P:fatty acid metabolic process"/>
    <property type="evidence" value="ECO:0007669"/>
    <property type="project" value="TreeGrafter"/>
</dbReference>
<keyword evidence="3" id="KW-1185">Reference proteome</keyword>
<name>A0A3Q2P7B6_FUNHE</name>
<reference evidence="2" key="2">
    <citation type="submission" date="2025-09" db="UniProtKB">
        <authorList>
            <consortium name="Ensembl"/>
        </authorList>
    </citation>
    <scope>IDENTIFICATION</scope>
</reference>
<accession>A0A3Q2P7B6</accession>
<organism evidence="2 3">
    <name type="scientific">Fundulus heteroclitus</name>
    <name type="common">Killifish</name>
    <name type="synonym">Mummichog</name>
    <dbReference type="NCBI Taxonomy" id="8078"/>
    <lineage>
        <taxon>Eukaryota</taxon>
        <taxon>Metazoa</taxon>
        <taxon>Chordata</taxon>
        <taxon>Craniata</taxon>
        <taxon>Vertebrata</taxon>
        <taxon>Euteleostomi</taxon>
        <taxon>Actinopterygii</taxon>
        <taxon>Neopterygii</taxon>
        <taxon>Teleostei</taxon>
        <taxon>Neoteleostei</taxon>
        <taxon>Acanthomorphata</taxon>
        <taxon>Ovalentaria</taxon>
        <taxon>Atherinomorphae</taxon>
        <taxon>Cyprinodontiformes</taxon>
        <taxon>Fundulidae</taxon>
        <taxon>Fundulus</taxon>
    </lineage>
</organism>
<dbReference type="Ensembl" id="ENSFHET00000002345.1">
    <property type="protein sequence ID" value="ENSFHEP00000008321.1"/>
    <property type="gene ID" value="ENSFHEG00000009505.1"/>
</dbReference>
<dbReference type="GO" id="GO:0006637">
    <property type="term" value="P:acyl-CoA metabolic process"/>
    <property type="evidence" value="ECO:0007669"/>
    <property type="project" value="TreeGrafter"/>
</dbReference>
<sequence>MSSFLFGISAAVCINGYDANTMIPLHYKKLYFLPLTPILKNVKVSPSEFQDIHKALPDPSLENNKASLIPKERASCQFLFASSEDDHNWNSVFLQSFQLVTCPKAGHCLDVPSSRATWPTRTPVREIHSFQDILTYF</sequence>
<dbReference type="Proteomes" id="UP000265000">
    <property type="component" value="Unplaced"/>
</dbReference>
<feature type="domain" description="BAAT/Acyl-CoA thioester hydrolase C-terminal" evidence="1">
    <location>
        <begin position="1"/>
        <end position="112"/>
    </location>
</feature>
<dbReference type="Pfam" id="PF08840">
    <property type="entry name" value="BAAT_C"/>
    <property type="match status" value="1"/>
</dbReference>
<dbReference type="Gene3D" id="3.40.50.1820">
    <property type="entry name" value="alpha/beta hydrolase"/>
    <property type="match status" value="1"/>
</dbReference>
<dbReference type="PANTHER" id="PTHR10824:SF17">
    <property type="entry name" value="ACYL-COENZYME A THIOESTERASE 6"/>
    <property type="match status" value="1"/>
</dbReference>
<dbReference type="InterPro" id="IPR029058">
    <property type="entry name" value="AB_hydrolase_fold"/>
</dbReference>
<protein>
    <recommendedName>
        <fullName evidence="1">BAAT/Acyl-CoA thioester hydrolase C-terminal domain-containing protein</fullName>
    </recommendedName>
</protein>
<evidence type="ECO:0000259" key="1">
    <source>
        <dbReference type="Pfam" id="PF08840"/>
    </source>
</evidence>
<dbReference type="STRING" id="8078.ENSFHEP00000008321"/>
<evidence type="ECO:0000313" key="2">
    <source>
        <dbReference type="Ensembl" id="ENSFHEP00000008321.1"/>
    </source>
</evidence>
<reference evidence="2" key="1">
    <citation type="submission" date="2025-08" db="UniProtKB">
        <authorList>
            <consortium name="Ensembl"/>
        </authorList>
    </citation>
    <scope>IDENTIFICATION</scope>
</reference>
<dbReference type="InterPro" id="IPR014940">
    <property type="entry name" value="BAAT_C"/>
</dbReference>
<dbReference type="PANTHER" id="PTHR10824">
    <property type="entry name" value="ACYL-COENZYME A THIOESTERASE-RELATED"/>
    <property type="match status" value="1"/>
</dbReference>
<dbReference type="GeneTree" id="ENSGT01010000222336"/>